<organism evidence="2 3">
    <name type="scientific">Spirodela intermedia</name>
    <name type="common">Intermediate duckweed</name>
    <dbReference type="NCBI Taxonomy" id="51605"/>
    <lineage>
        <taxon>Eukaryota</taxon>
        <taxon>Viridiplantae</taxon>
        <taxon>Streptophyta</taxon>
        <taxon>Embryophyta</taxon>
        <taxon>Tracheophyta</taxon>
        <taxon>Spermatophyta</taxon>
        <taxon>Magnoliopsida</taxon>
        <taxon>Liliopsida</taxon>
        <taxon>Araceae</taxon>
        <taxon>Lemnoideae</taxon>
        <taxon>Spirodela</taxon>
    </lineage>
</organism>
<protein>
    <submittedName>
        <fullName evidence="2">Uncharacterized protein</fullName>
    </submittedName>
</protein>
<sequence length="56" mass="6354">MKVVKVISVCPIRQQAPLLAYVTTDPILLDKKSCRCWIMFTVFSDFASSAASFWHC</sequence>
<reference evidence="2" key="1">
    <citation type="submission" date="2020-02" db="EMBL/GenBank/DDBJ databases">
        <authorList>
            <person name="Scholz U."/>
            <person name="Mascher M."/>
            <person name="Fiebig A."/>
        </authorList>
    </citation>
    <scope>NUCLEOTIDE SEQUENCE</scope>
</reference>
<dbReference type="EMBL" id="LR746264">
    <property type="protein sequence ID" value="CAA7388593.1"/>
    <property type="molecule type" value="Genomic_DNA"/>
</dbReference>
<evidence type="ECO:0000313" key="2">
    <source>
        <dbReference type="EMBL" id="CAA7388593.1"/>
    </source>
</evidence>
<dbReference type="EMBL" id="LR743588">
    <property type="protein sequence ID" value="CAA2614454.1"/>
    <property type="molecule type" value="Genomic_DNA"/>
</dbReference>
<proteinExistence type="predicted"/>
<dbReference type="Proteomes" id="UP000663760">
    <property type="component" value="Chromosome 1"/>
</dbReference>
<keyword evidence="3" id="KW-1185">Reference proteome</keyword>
<evidence type="ECO:0000313" key="3">
    <source>
        <dbReference type="Proteomes" id="UP000663760"/>
    </source>
</evidence>
<dbReference type="AlphaFoldDB" id="A0A7I8JYV3"/>
<evidence type="ECO:0000313" key="1">
    <source>
        <dbReference type="EMBL" id="CAA2614454.1"/>
    </source>
</evidence>
<gene>
    <name evidence="1" type="ORF">SI7747_01000834</name>
    <name evidence="2" type="ORF">SI8410_01000802</name>
</gene>
<name>A0A7I8JYV3_SPIIN</name>
<accession>A0A7I8JYV3</accession>